<feature type="transmembrane region" description="Helical" evidence="6">
    <location>
        <begin position="312"/>
        <end position="331"/>
    </location>
</feature>
<dbReference type="Pfam" id="PF07690">
    <property type="entry name" value="MFS_1"/>
    <property type="match status" value="1"/>
</dbReference>
<dbReference type="AlphaFoldDB" id="A0A0H2KJQ1"/>
<feature type="transmembrane region" description="Helical" evidence="6">
    <location>
        <begin position="368"/>
        <end position="389"/>
    </location>
</feature>
<evidence type="ECO:0000313" key="8">
    <source>
        <dbReference type="EMBL" id="KLN33413.1"/>
    </source>
</evidence>
<dbReference type="PANTHER" id="PTHR23514">
    <property type="entry name" value="BYPASS OF STOP CODON PROTEIN 6"/>
    <property type="match status" value="1"/>
</dbReference>
<dbReference type="PANTHER" id="PTHR23514:SF13">
    <property type="entry name" value="INNER MEMBRANE PROTEIN YBJJ"/>
    <property type="match status" value="1"/>
</dbReference>
<dbReference type="Proteomes" id="UP000035265">
    <property type="component" value="Unassembled WGS sequence"/>
</dbReference>
<sequence>MTMPRIDSKRTLVRRIESIRGGAAQSPSDLLSDPRALARARWVLLGVFALNGVMMSSWLARIPSVRDALGLTPADLGVVLLAGAVGALVTVTAAGPFVTRFGGRVAFGVSAVLFGVAFLLLGLGPATGSVALLAAGIFVNGMAFSLGNVPMNVESAGIERRVGRTILPQFHAAFSIGAVVGSLVGAACAHAQVPVLVQFVATGAVATVWRLAAIPATVHDTLPSRSPATSEAPVATPAPVDALGDAVVDVETAGLRARLARRGARLGAALSAWREPRTLLIGLVILSAALSEGSANDWLSLAVVDGFAQTEAVGAVVFGTFVAAMTVMRLAGTRLIDRFGRVTVLRASGVASIAGLLLFGFAPTLQLAGVGVVLWGFGAALAVPVGIAAASDEPLRAASRVSVVSAFASMASLAAPPLLGLAAEAMGARHALVLIVAAMVLSVLLARQVTPLRTPAALAARAPRPPAGADDGVPPGVEDGPETDVAFVADATGRSGGTDQDSSIGAVPDEAVDARRPRRSRRPRATTRTGTSATAHRASARRPRTRPSHRREETSA</sequence>
<dbReference type="InterPro" id="IPR020846">
    <property type="entry name" value="MFS_dom"/>
</dbReference>
<feature type="compositionally biased region" description="Basic residues" evidence="5">
    <location>
        <begin position="516"/>
        <end position="525"/>
    </location>
</feature>
<proteinExistence type="predicted"/>
<dbReference type="InterPro" id="IPR036259">
    <property type="entry name" value="MFS_trans_sf"/>
</dbReference>
<dbReference type="InterPro" id="IPR011701">
    <property type="entry name" value="MFS"/>
</dbReference>
<dbReference type="CDD" id="cd17393">
    <property type="entry name" value="MFS_MosC_like"/>
    <property type="match status" value="1"/>
</dbReference>
<feature type="transmembrane region" description="Helical" evidence="6">
    <location>
        <begin position="428"/>
        <end position="446"/>
    </location>
</feature>
<feature type="transmembrane region" description="Helical" evidence="6">
    <location>
        <begin position="105"/>
        <end position="124"/>
    </location>
</feature>
<feature type="transmembrane region" description="Helical" evidence="6">
    <location>
        <begin position="170"/>
        <end position="193"/>
    </location>
</feature>
<feature type="domain" description="Major facilitator superfamily (MFS) profile" evidence="7">
    <location>
        <begin position="37"/>
        <end position="454"/>
    </location>
</feature>
<feature type="compositionally biased region" description="Low complexity" evidence="5">
    <location>
        <begin position="526"/>
        <end position="537"/>
    </location>
</feature>
<keyword evidence="4 6" id="KW-0472">Membrane</keyword>
<feature type="transmembrane region" description="Helical" evidence="6">
    <location>
        <begin position="42"/>
        <end position="60"/>
    </location>
</feature>
<evidence type="ECO:0000259" key="7">
    <source>
        <dbReference type="PROSITE" id="PS50850"/>
    </source>
</evidence>
<dbReference type="GO" id="GO:0005886">
    <property type="term" value="C:plasma membrane"/>
    <property type="evidence" value="ECO:0007669"/>
    <property type="project" value="UniProtKB-SubCell"/>
</dbReference>
<feature type="compositionally biased region" description="Basic residues" evidence="5">
    <location>
        <begin position="538"/>
        <end position="549"/>
    </location>
</feature>
<evidence type="ECO:0000256" key="2">
    <source>
        <dbReference type="ARBA" id="ARBA00022692"/>
    </source>
</evidence>
<gene>
    <name evidence="8" type="ORF">FB00_17645</name>
</gene>
<reference evidence="8 9" key="1">
    <citation type="submission" date="2014-05" db="EMBL/GenBank/DDBJ databases">
        <title>Cellulosimicrobium funkei U11 genome.</title>
        <authorList>
            <person name="Hu C."/>
            <person name="Gong Y."/>
            <person name="Wan W."/>
            <person name="Jiang M."/>
        </authorList>
    </citation>
    <scope>NUCLEOTIDE SEQUENCE [LARGE SCALE GENOMIC DNA]</scope>
    <source>
        <strain evidence="8 9">U11</strain>
    </source>
</reference>
<feature type="region of interest" description="Disordered" evidence="5">
    <location>
        <begin position="460"/>
        <end position="556"/>
    </location>
</feature>
<comment type="subcellular location">
    <subcellularLocation>
        <location evidence="1">Cell membrane</location>
        <topology evidence="1">Multi-pass membrane protein</topology>
    </subcellularLocation>
</comment>
<keyword evidence="9" id="KW-1185">Reference proteome</keyword>
<evidence type="ECO:0000256" key="6">
    <source>
        <dbReference type="SAM" id="Phobius"/>
    </source>
</evidence>
<feature type="transmembrane region" description="Helical" evidence="6">
    <location>
        <begin position="80"/>
        <end position="98"/>
    </location>
</feature>
<evidence type="ECO:0000256" key="3">
    <source>
        <dbReference type="ARBA" id="ARBA00022989"/>
    </source>
</evidence>
<dbReference type="STRING" id="264251.FB00_17645"/>
<dbReference type="GO" id="GO:0022857">
    <property type="term" value="F:transmembrane transporter activity"/>
    <property type="evidence" value="ECO:0007669"/>
    <property type="project" value="InterPro"/>
</dbReference>
<evidence type="ECO:0000256" key="5">
    <source>
        <dbReference type="SAM" id="MobiDB-lite"/>
    </source>
</evidence>
<feature type="transmembrane region" description="Helical" evidence="6">
    <location>
        <begin position="343"/>
        <end position="362"/>
    </location>
</feature>
<comment type="caution">
    <text evidence="8">The sequence shown here is derived from an EMBL/GenBank/DDBJ whole genome shotgun (WGS) entry which is preliminary data.</text>
</comment>
<dbReference type="PROSITE" id="PS50850">
    <property type="entry name" value="MFS"/>
    <property type="match status" value="1"/>
</dbReference>
<evidence type="ECO:0000256" key="1">
    <source>
        <dbReference type="ARBA" id="ARBA00004651"/>
    </source>
</evidence>
<accession>A0A0H2KJQ1</accession>
<organism evidence="8 9">
    <name type="scientific">Cellulosimicrobium funkei</name>
    <dbReference type="NCBI Taxonomy" id="264251"/>
    <lineage>
        <taxon>Bacteria</taxon>
        <taxon>Bacillati</taxon>
        <taxon>Actinomycetota</taxon>
        <taxon>Actinomycetes</taxon>
        <taxon>Micrococcales</taxon>
        <taxon>Promicromonosporaceae</taxon>
        <taxon>Cellulosimicrobium</taxon>
    </lineage>
</organism>
<feature type="compositionally biased region" description="Low complexity" evidence="5">
    <location>
        <begin position="460"/>
        <end position="477"/>
    </location>
</feature>
<dbReference type="EMBL" id="JNBQ01000035">
    <property type="protein sequence ID" value="KLN33413.1"/>
    <property type="molecule type" value="Genomic_DNA"/>
</dbReference>
<protein>
    <recommendedName>
        <fullName evidence="7">Major facilitator superfamily (MFS) profile domain-containing protein</fullName>
    </recommendedName>
</protein>
<dbReference type="SUPFAM" id="SSF103473">
    <property type="entry name" value="MFS general substrate transporter"/>
    <property type="match status" value="1"/>
</dbReference>
<dbReference type="Gene3D" id="1.20.1250.20">
    <property type="entry name" value="MFS general substrate transporter like domains"/>
    <property type="match status" value="2"/>
</dbReference>
<feature type="transmembrane region" description="Helical" evidence="6">
    <location>
        <begin position="401"/>
        <end position="422"/>
    </location>
</feature>
<keyword evidence="3 6" id="KW-1133">Transmembrane helix</keyword>
<evidence type="ECO:0000313" key="9">
    <source>
        <dbReference type="Proteomes" id="UP000035265"/>
    </source>
</evidence>
<feature type="transmembrane region" description="Helical" evidence="6">
    <location>
        <begin position="130"/>
        <end position="149"/>
    </location>
</feature>
<dbReference type="PATRIC" id="fig|264251.5.peg.3580"/>
<evidence type="ECO:0000256" key="4">
    <source>
        <dbReference type="ARBA" id="ARBA00023136"/>
    </source>
</evidence>
<keyword evidence="2 6" id="KW-0812">Transmembrane</keyword>
<name>A0A0H2KJQ1_9MICO</name>
<dbReference type="InterPro" id="IPR051788">
    <property type="entry name" value="MFS_Transporter"/>
</dbReference>